<evidence type="ECO:0000256" key="6">
    <source>
        <dbReference type="SAM" id="Phobius"/>
    </source>
</evidence>
<protein>
    <submittedName>
        <fullName evidence="8">Inner membrane transport protein YdhC</fullName>
    </submittedName>
</protein>
<gene>
    <name evidence="8" type="primary">ydhC_2</name>
    <name evidence="8" type="ORF">SK3146_03042</name>
</gene>
<dbReference type="InterPro" id="IPR036259">
    <property type="entry name" value="MFS_trans_sf"/>
</dbReference>
<keyword evidence="4 6" id="KW-1133">Transmembrane helix</keyword>
<evidence type="ECO:0000256" key="3">
    <source>
        <dbReference type="ARBA" id="ARBA00022692"/>
    </source>
</evidence>
<evidence type="ECO:0000256" key="5">
    <source>
        <dbReference type="ARBA" id="ARBA00023136"/>
    </source>
</evidence>
<feature type="transmembrane region" description="Helical" evidence="6">
    <location>
        <begin position="79"/>
        <end position="102"/>
    </location>
</feature>
<dbReference type="Proteomes" id="UP001057134">
    <property type="component" value="Chromosome"/>
</dbReference>
<feature type="transmembrane region" description="Helical" evidence="6">
    <location>
        <begin position="49"/>
        <end position="67"/>
    </location>
</feature>
<dbReference type="EMBL" id="CP027059">
    <property type="protein sequence ID" value="UQZ83835.1"/>
    <property type="molecule type" value="Genomic_DNA"/>
</dbReference>
<evidence type="ECO:0000313" key="8">
    <source>
        <dbReference type="EMBL" id="UQZ83835.1"/>
    </source>
</evidence>
<feature type="transmembrane region" description="Helical" evidence="6">
    <location>
        <begin position="367"/>
        <end position="386"/>
    </location>
</feature>
<keyword evidence="5 6" id="KW-0472">Membrane</keyword>
<feature type="transmembrane region" description="Helical" evidence="6">
    <location>
        <begin position="302"/>
        <end position="326"/>
    </location>
</feature>
<feature type="transmembrane region" description="Helical" evidence="6">
    <location>
        <begin position="215"/>
        <end position="236"/>
    </location>
</feature>
<dbReference type="CDD" id="cd17489">
    <property type="entry name" value="MFS_YfcJ_like"/>
    <property type="match status" value="1"/>
</dbReference>
<keyword evidence="2" id="KW-0813">Transport</keyword>
<feature type="transmembrane region" description="Helical" evidence="6">
    <location>
        <begin position="138"/>
        <end position="159"/>
    </location>
</feature>
<feature type="domain" description="Major facilitator superfamily (MFS) profile" evidence="7">
    <location>
        <begin position="12"/>
        <end position="391"/>
    </location>
</feature>
<feature type="transmembrane region" description="Helical" evidence="6">
    <location>
        <begin position="338"/>
        <end position="361"/>
    </location>
</feature>
<sequence>MQQQEQALWSRNFITICVCSFFIFMTFYILAVTLPAFVLDDLHGSKQQIGLVTTVFIIAAVIFRPLTGKWLDEVNRKKLILVSLAIFAICTVLHLFVSSFYLLLVLRFVHGIGFGIAATATSAVVIHIIPNHRKGEGIGYFSLFMSLAMVIGPFLGLMITSHFTFNVLFGVCFILSALALLCALITRIPEKEGGLTAPASSASSWDWRKLIEPKAIPISLAGSVLAFSYGAISTFISVYAKSLGLEQVASYFFMVFAAVILLSRPFTGRLFDRMGEHVLVYPGIVLFVIGMIWLSQAHTAGVFLLTGGIIGLGYGALLPSFQAIAVKSSPSHRSGLATGTYFVFFDSGYGLGSYLLGLIAAKTSYHTMYLIGGIVVAFTVILYYGLHHKKKPRAAEAQSA</sequence>
<feature type="transmembrane region" description="Helical" evidence="6">
    <location>
        <begin position="248"/>
        <end position="266"/>
    </location>
</feature>
<dbReference type="SUPFAM" id="SSF103473">
    <property type="entry name" value="MFS general substrate transporter"/>
    <property type="match status" value="1"/>
</dbReference>
<dbReference type="RefSeq" id="WP_249865817.1">
    <property type="nucleotide sequence ID" value="NZ_CP027059.1"/>
</dbReference>
<feature type="transmembrane region" description="Helical" evidence="6">
    <location>
        <begin position="278"/>
        <end position="296"/>
    </location>
</feature>
<dbReference type="Gene3D" id="1.20.1250.20">
    <property type="entry name" value="MFS general substrate transporter like domains"/>
    <property type="match status" value="1"/>
</dbReference>
<dbReference type="PANTHER" id="PTHR23531:SF2">
    <property type="entry name" value="PERMEASE"/>
    <property type="match status" value="1"/>
</dbReference>
<reference evidence="8" key="2">
    <citation type="journal article" date="2021" name="J Anim Sci Technol">
        <title>Complete genome sequence of Paenibacillus konkukensis sp. nov. SK3146 as a potential probiotic strain.</title>
        <authorList>
            <person name="Jung H.I."/>
            <person name="Park S."/>
            <person name="Niu K.M."/>
            <person name="Lee S.W."/>
            <person name="Kothari D."/>
            <person name="Yi K.J."/>
            <person name="Kim S.K."/>
        </authorList>
    </citation>
    <scope>NUCLEOTIDE SEQUENCE</scope>
    <source>
        <strain evidence="8">SK3146</strain>
    </source>
</reference>
<evidence type="ECO:0000313" key="9">
    <source>
        <dbReference type="Proteomes" id="UP001057134"/>
    </source>
</evidence>
<dbReference type="InterPro" id="IPR020846">
    <property type="entry name" value="MFS_dom"/>
</dbReference>
<accession>A0ABY4RNT0</accession>
<feature type="transmembrane region" description="Helical" evidence="6">
    <location>
        <begin position="108"/>
        <end position="126"/>
    </location>
</feature>
<dbReference type="PROSITE" id="PS50850">
    <property type="entry name" value="MFS"/>
    <property type="match status" value="1"/>
</dbReference>
<feature type="transmembrane region" description="Helical" evidence="6">
    <location>
        <begin position="165"/>
        <end position="185"/>
    </location>
</feature>
<keyword evidence="9" id="KW-1185">Reference proteome</keyword>
<dbReference type="PANTHER" id="PTHR23531">
    <property type="entry name" value="QUINOLENE RESISTANCE PROTEIN NORA"/>
    <property type="match status" value="1"/>
</dbReference>
<evidence type="ECO:0000259" key="7">
    <source>
        <dbReference type="PROSITE" id="PS50850"/>
    </source>
</evidence>
<evidence type="ECO:0000256" key="2">
    <source>
        <dbReference type="ARBA" id="ARBA00022448"/>
    </source>
</evidence>
<keyword evidence="3 6" id="KW-0812">Transmembrane</keyword>
<organism evidence="8 9">
    <name type="scientific">Paenibacillus konkukensis</name>
    <dbReference type="NCBI Taxonomy" id="2020716"/>
    <lineage>
        <taxon>Bacteria</taxon>
        <taxon>Bacillati</taxon>
        <taxon>Bacillota</taxon>
        <taxon>Bacilli</taxon>
        <taxon>Bacillales</taxon>
        <taxon>Paenibacillaceae</taxon>
        <taxon>Paenibacillus</taxon>
    </lineage>
</organism>
<dbReference type="InterPro" id="IPR011701">
    <property type="entry name" value="MFS"/>
</dbReference>
<dbReference type="Pfam" id="PF07690">
    <property type="entry name" value="MFS_1"/>
    <property type="match status" value="1"/>
</dbReference>
<name>A0ABY4RNT0_9BACL</name>
<dbReference type="InterPro" id="IPR052714">
    <property type="entry name" value="MFS_Exporter"/>
</dbReference>
<reference evidence="8" key="1">
    <citation type="submission" date="2018-02" db="EMBL/GenBank/DDBJ databases">
        <authorList>
            <person name="Kim S.-K."/>
            <person name="Jung H.-I."/>
            <person name="Lee S.-W."/>
        </authorList>
    </citation>
    <scope>NUCLEOTIDE SEQUENCE</scope>
    <source>
        <strain evidence="8">SK3146</strain>
    </source>
</reference>
<proteinExistence type="predicted"/>
<feature type="transmembrane region" description="Helical" evidence="6">
    <location>
        <begin position="12"/>
        <end position="37"/>
    </location>
</feature>
<evidence type="ECO:0000256" key="4">
    <source>
        <dbReference type="ARBA" id="ARBA00022989"/>
    </source>
</evidence>
<dbReference type="PRINTS" id="PR01036">
    <property type="entry name" value="TCRTETB"/>
</dbReference>
<evidence type="ECO:0000256" key="1">
    <source>
        <dbReference type="ARBA" id="ARBA00004651"/>
    </source>
</evidence>
<comment type="subcellular location">
    <subcellularLocation>
        <location evidence="1">Cell membrane</location>
        <topology evidence="1">Multi-pass membrane protein</topology>
    </subcellularLocation>
</comment>